<protein>
    <submittedName>
        <fullName evidence="1">Uncharacterized protein</fullName>
    </submittedName>
</protein>
<gene>
    <name evidence="1" type="ORF">CSSPJE1EN1_LOCUS3772</name>
</gene>
<dbReference type="EMBL" id="OZ020106">
    <property type="protein sequence ID" value="CAK9258294.1"/>
    <property type="molecule type" value="Genomic_DNA"/>
</dbReference>
<keyword evidence="2" id="KW-1185">Reference proteome</keyword>
<evidence type="ECO:0000313" key="1">
    <source>
        <dbReference type="EMBL" id="CAK9258294.1"/>
    </source>
</evidence>
<evidence type="ECO:0000313" key="2">
    <source>
        <dbReference type="Proteomes" id="UP001497444"/>
    </source>
</evidence>
<name>A0ABP0VUW4_9BRYO</name>
<organism evidence="1 2">
    <name type="scientific">Sphagnum jensenii</name>
    <dbReference type="NCBI Taxonomy" id="128206"/>
    <lineage>
        <taxon>Eukaryota</taxon>
        <taxon>Viridiplantae</taxon>
        <taxon>Streptophyta</taxon>
        <taxon>Embryophyta</taxon>
        <taxon>Bryophyta</taxon>
        <taxon>Sphagnophytina</taxon>
        <taxon>Sphagnopsida</taxon>
        <taxon>Sphagnales</taxon>
        <taxon>Sphagnaceae</taxon>
        <taxon>Sphagnum</taxon>
    </lineage>
</organism>
<reference evidence="1" key="1">
    <citation type="submission" date="2024-02" db="EMBL/GenBank/DDBJ databases">
        <authorList>
            <consortium name="ELIXIR-Norway"/>
            <consortium name="Elixir Norway"/>
        </authorList>
    </citation>
    <scope>NUCLEOTIDE SEQUENCE</scope>
</reference>
<accession>A0ABP0VUW4</accession>
<dbReference type="Proteomes" id="UP001497444">
    <property type="component" value="Chromosome 11"/>
</dbReference>
<proteinExistence type="predicted"/>
<sequence>MAPVPCVRCDSGWNWDYNLGKRWPDLRACRCRRCGKRRQQSSLAEDVKNISAVSNRWLPLEMRLGMAVQNLGKGRRRVARFNACVN</sequence>